<geneLocation type="chloroplast" evidence="2"/>
<proteinExistence type="predicted"/>
<keyword evidence="1" id="KW-0472">Membrane</keyword>
<gene>
    <name evidence="2" type="primary">orf33</name>
</gene>
<dbReference type="EMBL" id="MF101431">
    <property type="protein sequence ID" value="ARW64162.1"/>
    <property type="molecule type" value="Genomic_DNA"/>
</dbReference>
<keyword evidence="2" id="KW-0934">Plastid</keyword>
<reference evidence="2" key="1">
    <citation type="journal article" date="2017" name="J. Phycol.">
        <title>Analysis of chloroplast genomes and a supermatrix inform reclassification of the Rhodomelaceae (Rhodophyta).</title>
        <authorList>
            <person name="Diaz-Tapia P."/>
            <person name="Maggs C.A."/>
            <person name="West J.A."/>
            <person name="Verbruggen H."/>
        </authorList>
    </citation>
    <scope>NUCLEOTIDE SEQUENCE</scope>
    <source>
        <strain evidence="2">PD745</strain>
    </source>
</reference>
<accession>A0A1Z1ME71</accession>
<dbReference type="AlphaFoldDB" id="A0A1Z1ME71"/>
<evidence type="ECO:0000256" key="1">
    <source>
        <dbReference type="SAM" id="Phobius"/>
    </source>
</evidence>
<sequence>MIYKIILQVLQNLSLFKVVFEFHYIILVIFLLI</sequence>
<evidence type="ECO:0000313" key="2">
    <source>
        <dbReference type="EMBL" id="ARW64162.1"/>
    </source>
</evidence>
<name>A0A1Z1ME71_9FLOR</name>
<keyword evidence="2" id="KW-0150">Chloroplast</keyword>
<keyword evidence="1" id="KW-1133">Transmembrane helix</keyword>
<keyword evidence="1" id="KW-0812">Transmembrane</keyword>
<feature type="transmembrane region" description="Helical" evidence="1">
    <location>
        <begin position="12"/>
        <end position="32"/>
    </location>
</feature>
<protein>
    <submittedName>
        <fullName evidence="2">Uncharacterized protein</fullName>
    </submittedName>
</protein>
<organism evidence="2">
    <name type="scientific">Chondria sp.</name>
    <name type="common">in: red algae</name>
    <dbReference type="NCBI Taxonomy" id="1982705"/>
    <lineage>
        <taxon>Eukaryota</taxon>
        <taxon>Rhodophyta</taxon>
        <taxon>Florideophyceae</taxon>
        <taxon>Rhodymeniophycidae</taxon>
        <taxon>Ceramiales</taxon>
        <taxon>Rhodomelaceae</taxon>
        <taxon>Chondrieae</taxon>
        <taxon>Chondria</taxon>
    </lineage>
</organism>